<dbReference type="Pfam" id="PF13356">
    <property type="entry name" value="Arm-DNA-bind_3"/>
    <property type="match status" value="1"/>
</dbReference>
<dbReference type="PROSITE" id="PS51900">
    <property type="entry name" value="CB"/>
    <property type="match status" value="1"/>
</dbReference>
<dbReference type="InterPro" id="IPR013762">
    <property type="entry name" value="Integrase-like_cat_sf"/>
</dbReference>
<dbReference type="Proteomes" id="UP000183656">
    <property type="component" value="Unassembled WGS sequence"/>
</dbReference>
<dbReference type="InterPro" id="IPR025166">
    <property type="entry name" value="Integrase_DNA_bind_dom"/>
</dbReference>
<dbReference type="EMBL" id="FPBX01000069">
    <property type="protein sequence ID" value="SFV00349.1"/>
    <property type="molecule type" value="Genomic_DNA"/>
</dbReference>
<dbReference type="Gene3D" id="1.10.443.10">
    <property type="entry name" value="Intergrase catalytic core"/>
    <property type="match status" value="1"/>
</dbReference>
<evidence type="ECO:0000256" key="2">
    <source>
        <dbReference type="ARBA" id="ARBA00022908"/>
    </source>
</evidence>
<dbReference type="STRING" id="343013.SAMN04489707_106914"/>
<dbReference type="PANTHER" id="PTHR30629:SF2">
    <property type="entry name" value="PROPHAGE INTEGRASE INTS-RELATED"/>
    <property type="match status" value="1"/>
</dbReference>
<dbReference type="RefSeq" id="WP_054258007.1">
    <property type="nucleotide sequence ID" value="NZ_CYIG01000074.1"/>
</dbReference>
<organism evidence="8 9">
    <name type="scientific">Paenacidovorax caeni</name>
    <dbReference type="NCBI Taxonomy" id="343013"/>
    <lineage>
        <taxon>Bacteria</taxon>
        <taxon>Pseudomonadati</taxon>
        <taxon>Pseudomonadota</taxon>
        <taxon>Betaproteobacteria</taxon>
        <taxon>Burkholderiales</taxon>
        <taxon>Comamonadaceae</taxon>
        <taxon>Paenacidovorax</taxon>
    </lineage>
</organism>
<name>A0A1I7KSD0_9BURK</name>
<dbReference type="Gene3D" id="1.10.150.130">
    <property type="match status" value="1"/>
</dbReference>
<comment type="similarity">
    <text evidence="1">Belongs to the 'phage' integrase family.</text>
</comment>
<keyword evidence="3 5" id="KW-0238">DNA-binding</keyword>
<sequence length="396" mass="44986">MVKANKLTQLQATRLKEPGLHGDGAGLWLKVTEGGSKSWILRYAFNGRERWTGLGPYPEVSLADARDKAMDWRRQVRQGIDPMQVKHQAVAVARAEQAKTITFDSCAERYIESHRSGWKNAKHADQWTNTLQTYAAPIIGKMDVALIETAHIMRVLEPVWHTKAETASRLRGRLEAVLDWATVHRYRTGDNPARWKGHLDALLPARSKVSKSKHFAALPWRDMKPFMAELRQQSGIGALALQFTILTAARSGEVRGMAWYEVDFEHKLWTVPGERMKAGKEHRVPLSDAAMQLLESLKDTKLADTDIVFPSTRDHKPLSDMTLTAVLRRMKRDDITVHGFRSSFRDWAAEATDYPQEMAEMALAHIVGNKVEAAYRRGDMLEKRRAMMQAWAEHSL</sequence>
<dbReference type="AlphaFoldDB" id="A0A1I7KSD0"/>
<protein>
    <submittedName>
        <fullName evidence="8">Integrase</fullName>
    </submittedName>
</protein>
<gene>
    <name evidence="8" type="ORF">SAMN04489707_106914</name>
</gene>
<dbReference type="Pfam" id="PF00589">
    <property type="entry name" value="Phage_integrase"/>
    <property type="match status" value="1"/>
</dbReference>
<dbReference type="OrthoDB" id="9775880at2"/>
<evidence type="ECO:0000256" key="3">
    <source>
        <dbReference type="ARBA" id="ARBA00023125"/>
    </source>
</evidence>
<proteinExistence type="inferred from homology"/>
<dbReference type="InterPro" id="IPR002104">
    <property type="entry name" value="Integrase_catalytic"/>
</dbReference>
<dbReference type="GO" id="GO:0006310">
    <property type="term" value="P:DNA recombination"/>
    <property type="evidence" value="ECO:0007669"/>
    <property type="project" value="UniProtKB-KW"/>
</dbReference>
<dbReference type="PROSITE" id="PS51898">
    <property type="entry name" value="TYR_RECOMBINASE"/>
    <property type="match status" value="1"/>
</dbReference>
<evidence type="ECO:0000256" key="5">
    <source>
        <dbReference type="PROSITE-ProRule" id="PRU01248"/>
    </source>
</evidence>
<keyword evidence="4" id="KW-0233">DNA recombination</keyword>
<feature type="domain" description="Core-binding (CB)" evidence="7">
    <location>
        <begin position="101"/>
        <end position="182"/>
    </location>
</feature>
<dbReference type="InterPro" id="IPR044068">
    <property type="entry name" value="CB"/>
</dbReference>
<accession>A0A1I7KSD0</accession>
<dbReference type="Pfam" id="PF22022">
    <property type="entry name" value="Phage_int_M"/>
    <property type="match status" value="1"/>
</dbReference>
<dbReference type="InterPro" id="IPR038488">
    <property type="entry name" value="Integrase_DNA-bd_sf"/>
</dbReference>
<evidence type="ECO:0000256" key="1">
    <source>
        <dbReference type="ARBA" id="ARBA00008857"/>
    </source>
</evidence>
<dbReference type="GO" id="GO:0015074">
    <property type="term" value="P:DNA integration"/>
    <property type="evidence" value="ECO:0007669"/>
    <property type="project" value="UniProtKB-KW"/>
</dbReference>
<keyword evidence="2" id="KW-0229">DNA integration</keyword>
<dbReference type="InterPro" id="IPR050808">
    <property type="entry name" value="Phage_Integrase"/>
</dbReference>
<dbReference type="Gene3D" id="3.30.160.390">
    <property type="entry name" value="Integrase, DNA-binding domain"/>
    <property type="match status" value="1"/>
</dbReference>
<evidence type="ECO:0000313" key="9">
    <source>
        <dbReference type="Proteomes" id="UP000183656"/>
    </source>
</evidence>
<evidence type="ECO:0000256" key="4">
    <source>
        <dbReference type="ARBA" id="ARBA00023172"/>
    </source>
</evidence>
<dbReference type="SUPFAM" id="SSF56349">
    <property type="entry name" value="DNA breaking-rejoining enzymes"/>
    <property type="match status" value="1"/>
</dbReference>
<feature type="domain" description="Tyr recombinase" evidence="6">
    <location>
        <begin position="213"/>
        <end position="388"/>
    </location>
</feature>
<evidence type="ECO:0000313" key="8">
    <source>
        <dbReference type="EMBL" id="SFV00349.1"/>
    </source>
</evidence>
<evidence type="ECO:0000259" key="7">
    <source>
        <dbReference type="PROSITE" id="PS51900"/>
    </source>
</evidence>
<dbReference type="CDD" id="cd00801">
    <property type="entry name" value="INT_P4_C"/>
    <property type="match status" value="1"/>
</dbReference>
<dbReference type="InterPro" id="IPR011010">
    <property type="entry name" value="DNA_brk_join_enz"/>
</dbReference>
<reference evidence="8 9" key="1">
    <citation type="submission" date="2016-10" db="EMBL/GenBank/DDBJ databases">
        <authorList>
            <person name="de Groot N.N."/>
        </authorList>
    </citation>
    <scope>NUCLEOTIDE SEQUENCE [LARGE SCALE GENOMIC DNA]</scope>
    <source>
        <strain evidence="8 9">R-24608</strain>
    </source>
</reference>
<dbReference type="PANTHER" id="PTHR30629">
    <property type="entry name" value="PROPHAGE INTEGRASE"/>
    <property type="match status" value="1"/>
</dbReference>
<dbReference type="GO" id="GO:0003677">
    <property type="term" value="F:DNA binding"/>
    <property type="evidence" value="ECO:0007669"/>
    <property type="project" value="UniProtKB-UniRule"/>
</dbReference>
<keyword evidence="9" id="KW-1185">Reference proteome</keyword>
<dbReference type="InterPro" id="IPR010998">
    <property type="entry name" value="Integrase_recombinase_N"/>
</dbReference>
<dbReference type="InterPro" id="IPR053876">
    <property type="entry name" value="Phage_int_M"/>
</dbReference>
<evidence type="ECO:0000259" key="6">
    <source>
        <dbReference type="PROSITE" id="PS51898"/>
    </source>
</evidence>